<dbReference type="FunFam" id="2.40.100.10:FF:000025">
    <property type="entry name" value="Peptidyl-prolyl cis-trans isomerase CYP19-2"/>
    <property type="match status" value="1"/>
</dbReference>
<dbReference type="PRINTS" id="PR00153">
    <property type="entry name" value="CSAPPISMRASE"/>
</dbReference>
<organism evidence="7">
    <name type="scientific">Pelagomonas calceolata</name>
    <dbReference type="NCBI Taxonomy" id="35677"/>
    <lineage>
        <taxon>Eukaryota</taxon>
        <taxon>Sar</taxon>
        <taxon>Stramenopiles</taxon>
        <taxon>Ochrophyta</taxon>
        <taxon>Pelagophyceae</taxon>
        <taxon>Pelagomonadales</taxon>
        <taxon>Pelagomonadaceae</taxon>
        <taxon>Pelagomonas</taxon>
    </lineage>
</organism>
<dbReference type="InterPro" id="IPR002130">
    <property type="entry name" value="Cyclophilin-type_PPIase_dom"/>
</dbReference>
<feature type="domain" description="PPIase cyclophilin-type" evidence="6">
    <location>
        <begin position="92"/>
        <end position="260"/>
    </location>
</feature>
<dbReference type="PANTHER" id="PTHR11071:SF561">
    <property type="entry name" value="PEPTIDYL-PROLYL CIS-TRANS ISOMERASE D-RELATED"/>
    <property type="match status" value="1"/>
</dbReference>
<keyword evidence="3 4" id="KW-0413">Isomerase</keyword>
<sequence length="262" mass="28555">MRAKPKNEPLADRRRLLPQTSGARQAPRYATDPQNDATALKTKSKPQFDSLRGGLQIEAAPTPAPLLLEGSSEDWKYEITPYEPGDCRPVVFFDIAVGDQALGRIEIMLHDDVCPKTCENFRCLCTGERGDYVEGSRRTPLWYKGARFHRVIPDFMAQGGDLEKHNGSGKGVCIYGRTFADEEASLAFDSPGVVAMAATKGQDANGCQFFVSLGEAPWLDGKHVAFGRVSAGLDVLRAIEERGSAHGRTRGVVVVSNCGQLQ</sequence>
<comment type="catalytic activity">
    <reaction evidence="1 4">
        <text>[protein]-peptidylproline (omega=180) = [protein]-peptidylproline (omega=0)</text>
        <dbReference type="Rhea" id="RHEA:16237"/>
        <dbReference type="Rhea" id="RHEA-COMP:10747"/>
        <dbReference type="Rhea" id="RHEA-COMP:10748"/>
        <dbReference type="ChEBI" id="CHEBI:83833"/>
        <dbReference type="ChEBI" id="CHEBI:83834"/>
        <dbReference type="EC" id="5.2.1.8"/>
    </reaction>
</comment>
<dbReference type="InterPro" id="IPR020892">
    <property type="entry name" value="Cyclophilin-type_PPIase_CS"/>
</dbReference>
<dbReference type="SUPFAM" id="SSF50891">
    <property type="entry name" value="Cyclophilin-like"/>
    <property type="match status" value="1"/>
</dbReference>
<dbReference type="EC" id="5.2.1.8" evidence="4"/>
<evidence type="ECO:0000313" key="8">
    <source>
        <dbReference type="EMBL" id="CAH0374809.1"/>
    </source>
</evidence>
<dbReference type="PROSITE" id="PS00170">
    <property type="entry name" value="CSA_PPIASE_1"/>
    <property type="match status" value="1"/>
</dbReference>
<dbReference type="OrthoDB" id="193499at2759"/>
<dbReference type="Gene3D" id="2.40.100.10">
    <property type="entry name" value="Cyclophilin-like"/>
    <property type="match status" value="1"/>
</dbReference>
<evidence type="ECO:0000256" key="1">
    <source>
        <dbReference type="ARBA" id="ARBA00000971"/>
    </source>
</evidence>
<gene>
    <name evidence="7" type="ORF">PCAL00307_LOCUS14063</name>
    <name evidence="8" type="ORF">PECAL_4P21120</name>
</gene>
<reference evidence="7" key="1">
    <citation type="submission" date="2021-01" db="EMBL/GenBank/DDBJ databases">
        <authorList>
            <person name="Corre E."/>
            <person name="Pelletier E."/>
            <person name="Niang G."/>
            <person name="Scheremetjew M."/>
            <person name="Finn R."/>
            <person name="Kale V."/>
            <person name="Holt S."/>
            <person name="Cochrane G."/>
            <person name="Meng A."/>
            <person name="Brown T."/>
            <person name="Cohen L."/>
        </authorList>
    </citation>
    <scope>NUCLEOTIDE SEQUENCE</scope>
    <source>
        <strain evidence="7">CCMP1756</strain>
    </source>
</reference>
<protein>
    <recommendedName>
        <fullName evidence="4">Peptidyl-prolyl cis-trans isomerase</fullName>
        <shortName evidence="4">PPIase</shortName>
        <ecNumber evidence="4">5.2.1.8</ecNumber>
    </recommendedName>
</protein>
<dbReference type="PROSITE" id="PS50072">
    <property type="entry name" value="CSA_PPIASE_2"/>
    <property type="match status" value="1"/>
</dbReference>
<dbReference type="GO" id="GO:0006457">
    <property type="term" value="P:protein folding"/>
    <property type="evidence" value="ECO:0007669"/>
    <property type="project" value="InterPro"/>
</dbReference>
<evidence type="ECO:0000313" key="9">
    <source>
        <dbReference type="Proteomes" id="UP000789595"/>
    </source>
</evidence>
<dbReference type="Proteomes" id="UP000789595">
    <property type="component" value="Unassembled WGS sequence"/>
</dbReference>
<evidence type="ECO:0000259" key="6">
    <source>
        <dbReference type="PROSITE" id="PS50072"/>
    </source>
</evidence>
<evidence type="ECO:0000313" key="7">
    <source>
        <dbReference type="EMBL" id="CAE0698627.1"/>
    </source>
</evidence>
<dbReference type="GO" id="GO:0016018">
    <property type="term" value="F:cyclosporin A binding"/>
    <property type="evidence" value="ECO:0007669"/>
    <property type="project" value="TreeGrafter"/>
</dbReference>
<feature type="compositionally biased region" description="Basic and acidic residues" evidence="5">
    <location>
        <begin position="1"/>
        <end position="15"/>
    </location>
</feature>
<keyword evidence="9" id="KW-1185">Reference proteome</keyword>
<comment type="function">
    <text evidence="4">PPIases accelerate the folding of proteins. It catalyzes the cis-trans isomerization of proline imidic peptide bonds in oligopeptides.</text>
</comment>
<dbReference type="GO" id="GO:0003755">
    <property type="term" value="F:peptidyl-prolyl cis-trans isomerase activity"/>
    <property type="evidence" value="ECO:0007669"/>
    <property type="project" value="UniProtKB-UniRule"/>
</dbReference>
<reference evidence="8" key="2">
    <citation type="submission" date="2021-11" db="EMBL/GenBank/DDBJ databases">
        <authorList>
            <consortium name="Genoscope - CEA"/>
            <person name="William W."/>
        </authorList>
    </citation>
    <scope>NUCLEOTIDE SEQUENCE</scope>
</reference>
<evidence type="ECO:0000256" key="4">
    <source>
        <dbReference type="RuleBase" id="RU363019"/>
    </source>
</evidence>
<name>A0A7S4E9R9_9STRA</name>
<evidence type="ECO:0000256" key="5">
    <source>
        <dbReference type="SAM" id="MobiDB-lite"/>
    </source>
</evidence>
<feature type="region of interest" description="Disordered" evidence="5">
    <location>
        <begin position="1"/>
        <end position="47"/>
    </location>
</feature>
<dbReference type="AlphaFoldDB" id="A0A7S4E9R9"/>
<proteinExistence type="inferred from homology"/>
<dbReference type="InterPro" id="IPR029000">
    <property type="entry name" value="Cyclophilin-like_dom_sf"/>
</dbReference>
<dbReference type="Pfam" id="PF00160">
    <property type="entry name" value="Pro_isomerase"/>
    <property type="match status" value="1"/>
</dbReference>
<accession>A0A7S4E9R9</accession>
<evidence type="ECO:0000256" key="3">
    <source>
        <dbReference type="ARBA" id="ARBA00023235"/>
    </source>
</evidence>
<keyword evidence="2 4" id="KW-0697">Rotamase</keyword>
<dbReference type="PANTHER" id="PTHR11071">
    <property type="entry name" value="PEPTIDYL-PROLYL CIS-TRANS ISOMERASE"/>
    <property type="match status" value="1"/>
</dbReference>
<dbReference type="EMBL" id="CAKKNE010000004">
    <property type="protein sequence ID" value="CAH0374809.1"/>
    <property type="molecule type" value="Genomic_DNA"/>
</dbReference>
<comment type="similarity">
    <text evidence="4">Belongs to the cyclophilin-type PPIase family.</text>
</comment>
<dbReference type="EMBL" id="HBIW01016308">
    <property type="protein sequence ID" value="CAE0698627.1"/>
    <property type="molecule type" value="Transcribed_RNA"/>
</dbReference>
<dbReference type="GO" id="GO:0005737">
    <property type="term" value="C:cytoplasm"/>
    <property type="evidence" value="ECO:0007669"/>
    <property type="project" value="TreeGrafter"/>
</dbReference>
<evidence type="ECO:0000256" key="2">
    <source>
        <dbReference type="ARBA" id="ARBA00023110"/>
    </source>
</evidence>